<name>A0AAD0YWM1_CHRID</name>
<dbReference type="Gene3D" id="2.10.10.20">
    <property type="entry name" value="Carbohydrate-binding module superfamily 5/12"/>
    <property type="match status" value="2"/>
</dbReference>
<evidence type="ECO:0000313" key="5">
    <source>
        <dbReference type="Proteomes" id="UP000269015"/>
    </source>
</evidence>
<proteinExistence type="predicted"/>
<dbReference type="SUPFAM" id="SSF81296">
    <property type="entry name" value="E set domains"/>
    <property type="match status" value="1"/>
</dbReference>
<dbReference type="InterPro" id="IPR003961">
    <property type="entry name" value="FN3_dom"/>
</dbReference>
<dbReference type="GO" id="GO:0004553">
    <property type="term" value="F:hydrolase activity, hydrolyzing O-glycosyl compounds"/>
    <property type="evidence" value="ECO:0007669"/>
    <property type="project" value="InterPro"/>
</dbReference>
<gene>
    <name evidence="4" type="ORF">EG352_00025</name>
</gene>
<evidence type="ECO:0000313" key="4">
    <source>
        <dbReference type="EMBL" id="AZB16284.1"/>
    </source>
</evidence>
<dbReference type="InterPro" id="IPR003610">
    <property type="entry name" value="CBM5/12"/>
</dbReference>
<feature type="domain" description="Fibronectin type-III" evidence="3">
    <location>
        <begin position="312"/>
        <end position="397"/>
    </location>
</feature>
<dbReference type="InterPro" id="IPR014756">
    <property type="entry name" value="Ig_E-set"/>
</dbReference>
<dbReference type="GO" id="GO:0005975">
    <property type="term" value="P:carbohydrate metabolic process"/>
    <property type="evidence" value="ECO:0007669"/>
    <property type="project" value="InterPro"/>
</dbReference>
<protein>
    <submittedName>
        <fullName evidence="4">T9SS C-terminal target domain-containing protein</fullName>
    </submittedName>
</protein>
<dbReference type="GO" id="GO:0005576">
    <property type="term" value="C:extracellular region"/>
    <property type="evidence" value="ECO:0007669"/>
    <property type="project" value="InterPro"/>
</dbReference>
<dbReference type="Gene3D" id="2.60.40.10">
    <property type="entry name" value="Immunoglobulins"/>
    <property type="match status" value="2"/>
</dbReference>
<dbReference type="EMBL" id="CP033930">
    <property type="protein sequence ID" value="AZB16284.1"/>
    <property type="molecule type" value="Genomic_DNA"/>
</dbReference>
<dbReference type="SMART" id="SM00495">
    <property type="entry name" value="ChtBD3"/>
    <property type="match status" value="2"/>
</dbReference>
<dbReference type="NCBIfam" id="TIGR04183">
    <property type="entry name" value="Por_Secre_tail"/>
    <property type="match status" value="1"/>
</dbReference>
<dbReference type="Pfam" id="PF00041">
    <property type="entry name" value="fn3"/>
    <property type="match status" value="1"/>
</dbReference>
<dbReference type="Pfam" id="PF03067">
    <property type="entry name" value="LPMO_10"/>
    <property type="match status" value="1"/>
</dbReference>
<dbReference type="Proteomes" id="UP000269015">
    <property type="component" value="Chromosome"/>
</dbReference>
<dbReference type="CDD" id="cd21177">
    <property type="entry name" value="LPMO_AA10"/>
    <property type="match status" value="1"/>
</dbReference>
<feature type="domain" description="Fibronectin type-III" evidence="3">
    <location>
        <begin position="219"/>
        <end position="304"/>
    </location>
</feature>
<reference evidence="4 5" key="1">
    <citation type="submission" date="2018-11" db="EMBL/GenBank/DDBJ databases">
        <title>Proposal to divide the Flavobacteriaceae and reorganize its genera based on Amino Acid Identity values calculated from whole genome sequences.</title>
        <authorList>
            <person name="Nicholson A.C."/>
            <person name="Gulvik C.A."/>
            <person name="Whitney A.M."/>
            <person name="Humrighouse B.W."/>
            <person name="Bell M."/>
            <person name="Holmes B."/>
            <person name="Steigerwalt A.G."/>
            <person name="Villarma A."/>
            <person name="Sheth M."/>
            <person name="Batra D."/>
            <person name="Pryor J."/>
            <person name="Bernardet J.-F."/>
            <person name="Hugo C."/>
            <person name="Kampfer P."/>
            <person name="Newman J."/>
            <person name="McQuiston J.R."/>
        </authorList>
    </citation>
    <scope>NUCLEOTIDE SEQUENCE [LARGE SCALE GENOMIC DNA]</scope>
    <source>
        <strain evidence="4 5">H5559</strain>
    </source>
</reference>
<organism evidence="4 5">
    <name type="scientific">Chryseobacterium indologenes</name>
    <name type="common">Flavobacterium indologenes</name>
    <dbReference type="NCBI Taxonomy" id="253"/>
    <lineage>
        <taxon>Bacteria</taxon>
        <taxon>Pseudomonadati</taxon>
        <taxon>Bacteroidota</taxon>
        <taxon>Flavobacteriia</taxon>
        <taxon>Flavobacteriales</taxon>
        <taxon>Weeksellaceae</taxon>
        <taxon>Chryseobacterium group</taxon>
        <taxon>Chryseobacterium</taxon>
    </lineage>
</organism>
<keyword evidence="1" id="KW-0732">Signal</keyword>
<dbReference type="CDD" id="cd00063">
    <property type="entry name" value="FN3"/>
    <property type="match status" value="2"/>
</dbReference>
<dbReference type="PROSITE" id="PS50853">
    <property type="entry name" value="FN3"/>
    <property type="match status" value="2"/>
</dbReference>
<dbReference type="InterPro" id="IPR004302">
    <property type="entry name" value="Cellulose/chitin-bd_N"/>
</dbReference>
<dbReference type="PANTHER" id="PTHR34823:SF1">
    <property type="entry name" value="CHITIN-BINDING TYPE-4 DOMAIN-CONTAINING PROTEIN"/>
    <property type="match status" value="1"/>
</dbReference>
<dbReference type="InterPro" id="IPR026444">
    <property type="entry name" value="Secre_tail"/>
</dbReference>
<feature type="region of interest" description="Disordered" evidence="2">
    <location>
        <begin position="289"/>
        <end position="320"/>
    </location>
</feature>
<dbReference type="SUPFAM" id="SSF49265">
    <property type="entry name" value="Fibronectin type III"/>
    <property type="match status" value="1"/>
</dbReference>
<sequence>MINTKYLNMITRKIFFPVLLFLAMLLPSLSHVSAHGYVMSPASRGYQGSLDRSTLGYSTAFGIYGSVINEPGSLEAPKGFPAMGPADGKIASANGSIGGDTTLDIQTADRWKKTNITTGVNSFIWKYLAYHATTKWHYYMTKQGWDPNKPLSRQDLELIGTVGHNGTPPQDNVSHQITIPSNRTGYHVILAVWDVADTTNAFYNVIDVNVTSGTGVSTPPATPAGLTQVGVTSSSAKISWTPQSDAVAYTVFRNGQNIQQVNTALFEDAGLTANTVYTYEIQAKGPSGLTSGKSAPLSVKTNSESSPEKPTQPSNLHSMGVTENSASLMWTASIHSQGIKNYDVFENGVKVGETGQTSFLRTGLVQDTEYRYTVRSVAMNGQVSEMSNELKIRTKKTIPGNGQTYCSAEQYNIANAYPTAGVKVFYACKIWKNKWYANPGEQPGTNMVWEEVSACTEGPGCASSGPATYCGAQDYNPLKTYPTAGAKVFHACKTWENKWYVNPGEVPGSNPVWKVVSDCSEGKPCKISDLIYKENDLSVIVSDYVISFAPESYYSKINRIDIITPQGLQVMTFMNPEKNNMNVGHLPSGIYFVKILYKDGKSITKTIRK</sequence>
<dbReference type="InterPro" id="IPR036116">
    <property type="entry name" value="FN3_sf"/>
</dbReference>
<dbReference type="GO" id="GO:0030246">
    <property type="term" value="F:carbohydrate binding"/>
    <property type="evidence" value="ECO:0007669"/>
    <property type="project" value="InterPro"/>
</dbReference>
<dbReference type="InterPro" id="IPR051024">
    <property type="entry name" value="GlcNAc_Chitin_IntDeg"/>
</dbReference>
<dbReference type="InterPro" id="IPR013783">
    <property type="entry name" value="Ig-like_fold"/>
</dbReference>
<evidence type="ECO:0000256" key="2">
    <source>
        <dbReference type="SAM" id="MobiDB-lite"/>
    </source>
</evidence>
<dbReference type="Gene3D" id="2.70.50.50">
    <property type="entry name" value="chitin-binding protein cbp21"/>
    <property type="match status" value="1"/>
</dbReference>
<evidence type="ECO:0000259" key="3">
    <source>
        <dbReference type="PROSITE" id="PS50853"/>
    </source>
</evidence>
<dbReference type="PANTHER" id="PTHR34823">
    <property type="entry name" value="GLCNAC-BINDING PROTEIN A"/>
    <property type="match status" value="1"/>
</dbReference>
<evidence type="ECO:0000256" key="1">
    <source>
        <dbReference type="ARBA" id="ARBA00022729"/>
    </source>
</evidence>
<dbReference type="SMART" id="SM00060">
    <property type="entry name" value="FN3"/>
    <property type="match status" value="2"/>
</dbReference>
<accession>A0AAD0YWM1</accession>
<dbReference type="AlphaFoldDB" id="A0AAD0YWM1"/>